<feature type="domain" description="FAD/NAD(P)-binding" evidence="4">
    <location>
        <begin position="9"/>
        <end position="299"/>
    </location>
</feature>
<keyword evidence="2" id="KW-0560">Oxidoreductase</keyword>
<evidence type="ECO:0000259" key="4">
    <source>
        <dbReference type="Pfam" id="PF07992"/>
    </source>
</evidence>
<dbReference type="EMBL" id="CP054257">
    <property type="protein sequence ID" value="QTQ12211.1"/>
    <property type="molecule type" value="Genomic_DNA"/>
</dbReference>
<dbReference type="SUPFAM" id="SSF51905">
    <property type="entry name" value="FAD/NAD(P)-binding domain"/>
    <property type="match status" value="1"/>
</dbReference>
<feature type="domain" description="Thioredoxin-like fold" evidence="5">
    <location>
        <begin position="482"/>
        <end position="552"/>
    </location>
</feature>
<feature type="compositionally biased region" description="Polar residues" evidence="3">
    <location>
        <begin position="348"/>
        <end position="359"/>
    </location>
</feature>
<dbReference type="CDD" id="cd02974">
    <property type="entry name" value="AhpF_NTD_N"/>
    <property type="match status" value="1"/>
</dbReference>
<dbReference type="Gene3D" id="3.40.30.80">
    <property type="match status" value="1"/>
</dbReference>
<evidence type="ECO:0000313" key="6">
    <source>
        <dbReference type="EMBL" id="QTQ12211.1"/>
    </source>
</evidence>
<keyword evidence="1" id="KW-0285">Flavoprotein</keyword>
<proteinExistence type="predicted"/>
<organism evidence="6 7">
    <name type="scientific">Treponema parvum</name>
    <dbReference type="NCBI Taxonomy" id="138851"/>
    <lineage>
        <taxon>Bacteria</taxon>
        <taxon>Pseudomonadati</taxon>
        <taxon>Spirochaetota</taxon>
        <taxon>Spirochaetia</taxon>
        <taxon>Spirochaetales</taxon>
        <taxon>Treponemataceae</taxon>
        <taxon>Treponema</taxon>
    </lineage>
</organism>
<dbReference type="InterPro" id="IPR044142">
    <property type="entry name" value="AhpF_NTD_N"/>
</dbReference>
<dbReference type="SUPFAM" id="SSF52833">
    <property type="entry name" value="Thioredoxin-like"/>
    <property type="match status" value="2"/>
</dbReference>
<evidence type="ECO:0000256" key="1">
    <source>
        <dbReference type="ARBA" id="ARBA00022630"/>
    </source>
</evidence>
<sequence>MSGDLKQFYDAVVIGGGPAGLTAGIYLARACFRVLIVEKEKFGGQITLTAEVVNYPGIKSVSGEELTGAMQKQAENFGAEFMLAEVTGIEDGGDCYSVSTNKGKLKCFGVLIATGAHPRKIGFKGEDEFRGHGVAYCATCDGEFFTGKDVFVVGGGFAAAEESIFLTKYAAHVTILIRGNDFKCAKSVADEVRENKKITVLTNSEIEEVSGDTVLRKIVYRNNKTNELTEKKYENDTFGVFVFAGYEPSTAFVSKVVELNDRGYIVTDAKQKTSKDGIYAAGDVCIKDLRQVVTATGDGALAATELEKYCTEMQKKTGIVPDRPKRKTAESEAAHGRPAAESAGKTGASGSSESSGNQKLFTDEMIAQLSMVFERMENPLVLKMYLDDRDVSRELKQYMSELASLTDKLTVQTASDNEEIKLPCVKVLKTDGTKTGMAFHGVPGGHEFNSFILGLYNMSGKGQSLDDSVKKRIKAIDKDVHMDIFVSLTCTMCPDLVTAAQKIASQNTRITTDVYDLAHFPEIKDKYNIMGVPCYVINGKEALFGKKTIEELLDLIEKE</sequence>
<dbReference type="AlphaFoldDB" id="A0A975ICP5"/>
<dbReference type="Pfam" id="PF07992">
    <property type="entry name" value="Pyr_redox_2"/>
    <property type="match status" value="1"/>
</dbReference>
<evidence type="ECO:0000256" key="2">
    <source>
        <dbReference type="ARBA" id="ARBA00023002"/>
    </source>
</evidence>
<reference evidence="6" key="2">
    <citation type="journal article" date="2021" name="Microbiol. Resour. Announc.">
        <title>Complete Genome Sequences of Three Human Oral Treponema parvum Isolates.</title>
        <authorList>
            <person name="Zeng H."/>
            <person name="Watt R.M."/>
        </authorList>
    </citation>
    <scope>NUCLEOTIDE SEQUENCE</scope>
    <source>
        <strain evidence="6">ATCC 700773</strain>
    </source>
</reference>
<dbReference type="InterPro" id="IPR036188">
    <property type="entry name" value="FAD/NAD-bd_sf"/>
</dbReference>
<dbReference type="Gene3D" id="3.50.50.60">
    <property type="entry name" value="FAD/NAD(P)-binding domain"/>
    <property type="match status" value="2"/>
</dbReference>
<dbReference type="NCBIfam" id="TIGR03143">
    <property type="entry name" value="AhpF_homolog"/>
    <property type="match status" value="1"/>
</dbReference>
<dbReference type="GO" id="GO:0016491">
    <property type="term" value="F:oxidoreductase activity"/>
    <property type="evidence" value="ECO:0007669"/>
    <property type="project" value="UniProtKB-KW"/>
</dbReference>
<dbReference type="InterPro" id="IPR050097">
    <property type="entry name" value="Ferredoxin-NADP_redctase_2"/>
</dbReference>
<dbReference type="Proteomes" id="UP000671995">
    <property type="component" value="Chromosome"/>
</dbReference>
<evidence type="ECO:0000256" key="3">
    <source>
        <dbReference type="SAM" id="MobiDB-lite"/>
    </source>
</evidence>
<dbReference type="PRINTS" id="PR00469">
    <property type="entry name" value="PNDRDTASEII"/>
</dbReference>
<reference evidence="6" key="1">
    <citation type="submission" date="2020-05" db="EMBL/GenBank/DDBJ databases">
        <authorList>
            <person name="Zeng H."/>
            <person name="Chan Y.K."/>
            <person name="Watt R.M."/>
        </authorList>
    </citation>
    <scope>NUCLEOTIDE SEQUENCE</scope>
    <source>
        <strain evidence="6">ATCC 700773</strain>
    </source>
</reference>
<dbReference type="InterPro" id="IPR023753">
    <property type="entry name" value="FAD/NAD-binding_dom"/>
</dbReference>
<dbReference type="InterPro" id="IPR036249">
    <property type="entry name" value="Thioredoxin-like_sf"/>
</dbReference>
<dbReference type="InterPro" id="IPR017561">
    <property type="entry name" value="AhpF_homologue_put"/>
</dbReference>
<dbReference type="PRINTS" id="PR00368">
    <property type="entry name" value="FADPNR"/>
</dbReference>
<feature type="region of interest" description="Disordered" evidence="3">
    <location>
        <begin position="317"/>
        <end position="359"/>
    </location>
</feature>
<dbReference type="RefSeq" id="WP_210116925.1">
    <property type="nucleotide sequence ID" value="NZ_CP054257.1"/>
</dbReference>
<dbReference type="Pfam" id="PF13192">
    <property type="entry name" value="Thioredoxin_3"/>
    <property type="match status" value="1"/>
</dbReference>
<dbReference type="PROSITE" id="PS51354">
    <property type="entry name" value="GLUTAREDOXIN_2"/>
    <property type="match status" value="1"/>
</dbReference>
<dbReference type="PANTHER" id="PTHR48105">
    <property type="entry name" value="THIOREDOXIN REDUCTASE 1-RELATED-RELATED"/>
    <property type="match status" value="1"/>
</dbReference>
<evidence type="ECO:0000313" key="7">
    <source>
        <dbReference type="Proteomes" id="UP000671995"/>
    </source>
</evidence>
<name>A0A975ICP5_9SPIR</name>
<accession>A0A975ICP5</accession>
<protein>
    <submittedName>
        <fullName evidence="6">FAD-dependent oxidoreductase</fullName>
    </submittedName>
</protein>
<dbReference type="InterPro" id="IPR012336">
    <property type="entry name" value="Thioredoxin-like_fold"/>
</dbReference>
<evidence type="ECO:0000259" key="5">
    <source>
        <dbReference type="Pfam" id="PF13192"/>
    </source>
</evidence>
<gene>
    <name evidence="6" type="ORF">HRI96_08385</name>
</gene>